<feature type="transmembrane region" description="Helical" evidence="6">
    <location>
        <begin position="322"/>
        <end position="342"/>
    </location>
</feature>
<dbReference type="AlphaFoldDB" id="A0A1I3Q0R4"/>
<evidence type="ECO:0000313" key="7">
    <source>
        <dbReference type="EMBL" id="SFJ27423.1"/>
    </source>
</evidence>
<evidence type="ECO:0008006" key="9">
    <source>
        <dbReference type="Google" id="ProtNLM"/>
    </source>
</evidence>
<feature type="transmembrane region" description="Helical" evidence="6">
    <location>
        <begin position="129"/>
        <end position="151"/>
    </location>
</feature>
<dbReference type="STRING" id="420953.SAMN05192543_106163"/>
<evidence type="ECO:0000256" key="1">
    <source>
        <dbReference type="ARBA" id="ARBA00004651"/>
    </source>
</evidence>
<gene>
    <name evidence="7" type="ORF">SAMN05192543_106163</name>
</gene>
<dbReference type="OrthoDB" id="9814270at2"/>
<keyword evidence="8" id="KW-1185">Reference proteome</keyword>
<feature type="transmembrane region" description="Helical" evidence="6">
    <location>
        <begin position="289"/>
        <end position="310"/>
    </location>
</feature>
<dbReference type="EMBL" id="FOQU01000006">
    <property type="protein sequence ID" value="SFJ27423.1"/>
    <property type="molecule type" value="Genomic_DNA"/>
</dbReference>
<comment type="subcellular location">
    <subcellularLocation>
        <location evidence="1">Cell membrane</location>
        <topology evidence="1">Multi-pass membrane protein</topology>
    </subcellularLocation>
</comment>
<evidence type="ECO:0000256" key="2">
    <source>
        <dbReference type="ARBA" id="ARBA00022475"/>
    </source>
</evidence>
<evidence type="ECO:0000256" key="4">
    <source>
        <dbReference type="ARBA" id="ARBA00022989"/>
    </source>
</evidence>
<evidence type="ECO:0000256" key="6">
    <source>
        <dbReference type="SAM" id="Phobius"/>
    </source>
</evidence>
<accession>A0A1I3Q0R4</accession>
<proteinExistence type="predicted"/>
<evidence type="ECO:0000256" key="3">
    <source>
        <dbReference type="ARBA" id="ARBA00022692"/>
    </source>
</evidence>
<dbReference type="PANTHER" id="PTHR39087">
    <property type="entry name" value="UPF0104 MEMBRANE PROTEIN MJ1595"/>
    <property type="match status" value="1"/>
</dbReference>
<dbReference type="Pfam" id="PF03706">
    <property type="entry name" value="LPG_synthase_TM"/>
    <property type="match status" value="1"/>
</dbReference>
<keyword evidence="2" id="KW-1003">Cell membrane</keyword>
<dbReference type="RefSeq" id="WP_091015175.1">
    <property type="nucleotide sequence ID" value="NZ_CP041743.1"/>
</dbReference>
<sequence>MTTPATPSDYQPVAGGQHGAVSQLGNPRVPLIGTGLLRIAPGWASKASHLRSLMFWVVGLMGFLAVILVVLHFGSLEKMVALVRTAQPAWLLAALAVQAGTYVSAAFVWRQALAQAGHSLPLPTLVPLGIAKVFTDQVLPSGGISGTMLVVRGLIRRQIPAEIAMGAMLLGLVSYDAAYLLVVLSSAGILLSHHRLNLTLRIGVTIFVVVTVAAPVAVLGLKRWGQRAPVAWLSRLLGMTVLLRALTDAPTGLLRSPRLLMQTISLQLAIFVLDASTLWLAFNALGSVPALWVVFVSFAIASMVATIGPIPVGLGTFEATCVGMLGLLGVPVEVALAGTLLFRGLTFWLPMLPGVWLARREVSHSPP</sequence>
<evidence type="ECO:0000313" key="8">
    <source>
        <dbReference type="Proteomes" id="UP000199548"/>
    </source>
</evidence>
<keyword evidence="3 6" id="KW-0812">Transmembrane</keyword>
<dbReference type="NCBIfam" id="TIGR00374">
    <property type="entry name" value="flippase-like domain"/>
    <property type="match status" value="1"/>
</dbReference>
<name>A0A1I3Q0R4_9BURK</name>
<evidence type="ECO:0000256" key="5">
    <source>
        <dbReference type="ARBA" id="ARBA00023136"/>
    </source>
</evidence>
<feature type="transmembrane region" description="Helical" evidence="6">
    <location>
        <begin position="202"/>
        <end position="221"/>
    </location>
</feature>
<feature type="transmembrane region" description="Helical" evidence="6">
    <location>
        <begin position="88"/>
        <end position="109"/>
    </location>
</feature>
<keyword evidence="5 6" id="KW-0472">Membrane</keyword>
<reference evidence="7 8" key="1">
    <citation type="submission" date="2016-10" db="EMBL/GenBank/DDBJ databases">
        <authorList>
            <person name="de Groot N.N."/>
        </authorList>
    </citation>
    <scope>NUCLEOTIDE SEQUENCE [LARGE SCALE GENOMIC DNA]</scope>
    <source>
        <strain evidence="7 8">LMG 23650</strain>
    </source>
</reference>
<dbReference type="Proteomes" id="UP000199548">
    <property type="component" value="Unassembled WGS sequence"/>
</dbReference>
<feature type="transmembrane region" description="Helical" evidence="6">
    <location>
        <begin position="53"/>
        <end position="76"/>
    </location>
</feature>
<protein>
    <recommendedName>
        <fullName evidence="9">Lysylphosphatidylglycerol synthase TM region</fullName>
    </recommendedName>
</protein>
<dbReference type="InterPro" id="IPR022791">
    <property type="entry name" value="L-PG_synthase/AglD"/>
</dbReference>
<keyword evidence="4 6" id="KW-1133">Transmembrane helix</keyword>
<feature type="transmembrane region" description="Helical" evidence="6">
    <location>
        <begin position="163"/>
        <end position="190"/>
    </location>
</feature>
<organism evidence="7 8">
    <name type="scientific">Paraburkholderia megapolitana</name>
    <dbReference type="NCBI Taxonomy" id="420953"/>
    <lineage>
        <taxon>Bacteria</taxon>
        <taxon>Pseudomonadati</taxon>
        <taxon>Pseudomonadota</taxon>
        <taxon>Betaproteobacteria</taxon>
        <taxon>Burkholderiales</taxon>
        <taxon>Burkholderiaceae</taxon>
        <taxon>Paraburkholderia</taxon>
    </lineage>
</organism>
<dbReference type="PANTHER" id="PTHR39087:SF2">
    <property type="entry name" value="UPF0104 MEMBRANE PROTEIN MJ1595"/>
    <property type="match status" value="1"/>
</dbReference>
<feature type="transmembrane region" description="Helical" evidence="6">
    <location>
        <begin position="259"/>
        <end position="282"/>
    </location>
</feature>
<dbReference type="GO" id="GO:0005886">
    <property type="term" value="C:plasma membrane"/>
    <property type="evidence" value="ECO:0007669"/>
    <property type="project" value="UniProtKB-SubCell"/>
</dbReference>